<accession>A0A6L2MY61</accession>
<dbReference type="EMBL" id="BKCJ010007771">
    <property type="protein sequence ID" value="GEU78926.1"/>
    <property type="molecule type" value="Genomic_DNA"/>
</dbReference>
<feature type="domain" description="Reverse transcriptase Ty1/copia-type" evidence="1">
    <location>
        <begin position="69"/>
        <end position="199"/>
    </location>
</feature>
<evidence type="ECO:0000259" key="1">
    <source>
        <dbReference type="Pfam" id="PF07727"/>
    </source>
</evidence>
<organism evidence="2">
    <name type="scientific">Tanacetum cinerariifolium</name>
    <name type="common">Dalmatian daisy</name>
    <name type="synonym">Chrysanthemum cinerariifolium</name>
    <dbReference type="NCBI Taxonomy" id="118510"/>
    <lineage>
        <taxon>Eukaryota</taxon>
        <taxon>Viridiplantae</taxon>
        <taxon>Streptophyta</taxon>
        <taxon>Embryophyta</taxon>
        <taxon>Tracheophyta</taxon>
        <taxon>Spermatophyta</taxon>
        <taxon>Magnoliopsida</taxon>
        <taxon>eudicotyledons</taxon>
        <taxon>Gunneridae</taxon>
        <taxon>Pentapetalae</taxon>
        <taxon>asterids</taxon>
        <taxon>campanulids</taxon>
        <taxon>Asterales</taxon>
        <taxon>Asteraceae</taxon>
        <taxon>Asteroideae</taxon>
        <taxon>Anthemideae</taxon>
        <taxon>Anthemidinae</taxon>
        <taxon>Tanacetum</taxon>
    </lineage>
</organism>
<protein>
    <submittedName>
        <fullName evidence="2">Copia protein</fullName>
    </submittedName>
</protein>
<name>A0A6L2MY61_TANCI</name>
<proteinExistence type="predicted"/>
<gene>
    <name evidence="2" type="ORF">Tci_050904</name>
</gene>
<dbReference type="InterPro" id="IPR013103">
    <property type="entry name" value="RVT_2"/>
</dbReference>
<sequence length="284" mass="32299">MTLGTISSRLVQNTPSSIPYVPPTKNDWDILFQPMFDEYFNPSPSVVFRGLHVVAPQVNDTTDTPLSTSIEQDWISKVKQDEFGGVLKKVRLVAKGYRQEEGINFEESFALVAHIEAIISFIANAANNMTIYQMDVKTTFLNGNLREEVYVSQPKGFVDQDNPTHVYKLKKPSMAQSRPTCMTKYALEILKKYGMDSSNLVDTPMVEGTKIDEDLHGKIVDPTHYHEQVKNGVVELYFVRTEYLLADIFIKALARERFKFLINKLGMKSMSPESLKSLTEENKE</sequence>
<comment type="caution">
    <text evidence="2">The sequence shown here is derived from an EMBL/GenBank/DDBJ whole genome shotgun (WGS) entry which is preliminary data.</text>
</comment>
<dbReference type="AlphaFoldDB" id="A0A6L2MY61"/>
<dbReference type="Pfam" id="PF07727">
    <property type="entry name" value="RVT_2"/>
    <property type="match status" value="1"/>
</dbReference>
<reference evidence="2" key="1">
    <citation type="journal article" date="2019" name="Sci. Rep.">
        <title>Draft genome of Tanacetum cinerariifolium, the natural source of mosquito coil.</title>
        <authorList>
            <person name="Yamashiro T."/>
            <person name="Shiraishi A."/>
            <person name="Satake H."/>
            <person name="Nakayama K."/>
        </authorList>
    </citation>
    <scope>NUCLEOTIDE SEQUENCE</scope>
</reference>
<evidence type="ECO:0000313" key="2">
    <source>
        <dbReference type="EMBL" id="GEU78926.1"/>
    </source>
</evidence>